<evidence type="ECO:0000256" key="6">
    <source>
        <dbReference type="SAM" id="Phobius"/>
    </source>
</evidence>
<feature type="transmembrane region" description="Helical" evidence="6">
    <location>
        <begin position="255"/>
        <end position="274"/>
    </location>
</feature>
<feature type="transmembrane region" description="Helical" evidence="6">
    <location>
        <begin position="213"/>
        <end position="235"/>
    </location>
</feature>
<feature type="domain" description="Major facilitator superfamily (MFS) profile" evidence="7">
    <location>
        <begin position="216"/>
        <end position="404"/>
    </location>
</feature>
<keyword evidence="4 6" id="KW-1133">Transmembrane helix</keyword>
<feature type="transmembrane region" description="Helical" evidence="6">
    <location>
        <begin position="367"/>
        <end position="387"/>
    </location>
</feature>
<dbReference type="InterPro" id="IPR036259">
    <property type="entry name" value="MFS_trans_sf"/>
</dbReference>
<sequence length="404" mass="41645">MKPISVGNQTSAPGISRATYLSLVVITAIVPMILLVAPAAASQMALQLKLSPAQIGTYFFFELGAFSLGTIPCSLALHRVDGRRIALVAAIVFCLGNLATAWLGTTFIALLVLRSITSLAAGVLNVLCLMTAARAHNPDRLFGVCITGQLIAGAIGLWVFPQLFASFGLAALYVAMGLLGISFIAVARNFPDFLVRPEPAASRTASAGNSTSGFALPVVVVLSVFLFYLAMGGVWTFVHGSAHSVGLDAATAGKVMSIATIMGIIGAGLASYLGGKVNRSLVLWIGYAVMVASILGLSYKGGLEGFVAAVFLFKFGWTFVLPFIFAAAAKVSSARLFGTLSLFVGGGLAFGPLIGGFLIQATGSSKTLYVVAAIATAVSAVMLNRIAAVGKSTPLSVEPGLQNQ</sequence>
<feature type="transmembrane region" description="Helical" evidence="6">
    <location>
        <begin position="108"/>
        <end position="129"/>
    </location>
</feature>
<proteinExistence type="predicted"/>
<dbReference type="Pfam" id="PF07690">
    <property type="entry name" value="MFS_1"/>
    <property type="match status" value="1"/>
</dbReference>
<evidence type="ECO:0000256" key="5">
    <source>
        <dbReference type="ARBA" id="ARBA00023136"/>
    </source>
</evidence>
<dbReference type="PROSITE" id="PS50850">
    <property type="entry name" value="MFS"/>
    <property type="match status" value="1"/>
</dbReference>
<evidence type="ECO:0000256" key="2">
    <source>
        <dbReference type="ARBA" id="ARBA00022475"/>
    </source>
</evidence>
<dbReference type="Proteomes" id="UP000054851">
    <property type="component" value="Unassembled WGS sequence"/>
</dbReference>
<feature type="transmembrane region" description="Helical" evidence="6">
    <location>
        <begin position="166"/>
        <end position="187"/>
    </location>
</feature>
<feature type="transmembrane region" description="Helical" evidence="6">
    <location>
        <begin position="305"/>
        <end position="328"/>
    </location>
</feature>
<keyword evidence="3 6" id="KW-0812">Transmembrane</keyword>
<evidence type="ECO:0000256" key="1">
    <source>
        <dbReference type="ARBA" id="ARBA00004651"/>
    </source>
</evidence>
<dbReference type="SUPFAM" id="SSF103473">
    <property type="entry name" value="MFS general substrate transporter"/>
    <property type="match status" value="1"/>
</dbReference>
<name>A0A158CJA2_9BURK</name>
<dbReference type="STRING" id="1777140.AWB79_05471"/>
<feature type="transmembrane region" description="Helical" evidence="6">
    <location>
        <begin position="141"/>
        <end position="160"/>
    </location>
</feature>
<evidence type="ECO:0000256" key="3">
    <source>
        <dbReference type="ARBA" id="ARBA00022692"/>
    </source>
</evidence>
<dbReference type="InterPro" id="IPR011701">
    <property type="entry name" value="MFS"/>
</dbReference>
<evidence type="ECO:0000259" key="7">
    <source>
        <dbReference type="PROSITE" id="PS50850"/>
    </source>
</evidence>
<dbReference type="InterPro" id="IPR020846">
    <property type="entry name" value="MFS_dom"/>
</dbReference>
<dbReference type="EMBL" id="FCOA02000023">
    <property type="protein sequence ID" value="SAK82350.1"/>
    <property type="molecule type" value="Genomic_DNA"/>
</dbReference>
<dbReference type="AlphaFoldDB" id="A0A158CJA2"/>
<accession>A0A158CJA2</accession>
<feature type="transmembrane region" description="Helical" evidence="6">
    <location>
        <begin position="58"/>
        <end position="78"/>
    </location>
</feature>
<feature type="transmembrane region" description="Helical" evidence="6">
    <location>
        <begin position="85"/>
        <end position="102"/>
    </location>
</feature>
<evidence type="ECO:0000313" key="8">
    <source>
        <dbReference type="EMBL" id="SAK82350.1"/>
    </source>
</evidence>
<dbReference type="OrthoDB" id="5869542at2"/>
<dbReference type="GO" id="GO:0022857">
    <property type="term" value="F:transmembrane transporter activity"/>
    <property type="evidence" value="ECO:0007669"/>
    <property type="project" value="InterPro"/>
</dbReference>
<reference evidence="8" key="1">
    <citation type="submission" date="2016-01" db="EMBL/GenBank/DDBJ databases">
        <authorList>
            <person name="Peeters C."/>
        </authorList>
    </citation>
    <scope>NUCLEOTIDE SEQUENCE</scope>
    <source>
        <strain evidence="8">LMG 29322</strain>
    </source>
</reference>
<feature type="transmembrane region" description="Helical" evidence="6">
    <location>
        <begin position="281"/>
        <end position="299"/>
    </location>
</feature>
<feature type="transmembrane region" description="Helical" evidence="6">
    <location>
        <begin position="20"/>
        <end position="46"/>
    </location>
</feature>
<evidence type="ECO:0000313" key="9">
    <source>
        <dbReference type="Proteomes" id="UP000054851"/>
    </source>
</evidence>
<gene>
    <name evidence="8" type="ORF">AWB79_05471</name>
</gene>
<dbReference type="InterPro" id="IPR050189">
    <property type="entry name" value="MFS_Efflux_Transporters"/>
</dbReference>
<dbReference type="Gene3D" id="1.20.1250.20">
    <property type="entry name" value="MFS general substrate transporter like domains"/>
    <property type="match status" value="2"/>
</dbReference>
<keyword evidence="2" id="KW-1003">Cell membrane</keyword>
<protein>
    <submittedName>
        <fullName evidence="8">MFS transporter</fullName>
    </submittedName>
</protein>
<dbReference type="PANTHER" id="PTHR43124">
    <property type="entry name" value="PURINE EFFLUX PUMP PBUE"/>
    <property type="match status" value="1"/>
</dbReference>
<comment type="subcellular location">
    <subcellularLocation>
        <location evidence="1">Cell membrane</location>
        <topology evidence="1">Multi-pass membrane protein</topology>
    </subcellularLocation>
</comment>
<dbReference type="RefSeq" id="WP_063963556.1">
    <property type="nucleotide sequence ID" value="NZ_FCOA02000023.1"/>
</dbReference>
<dbReference type="PANTHER" id="PTHR43124:SF10">
    <property type="entry name" value="PURINE EFFLUX PUMP PBUE"/>
    <property type="match status" value="1"/>
</dbReference>
<keyword evidence="5 6" id="KW-0472">Membrane</keyword>
<evidence type="ECO:0000256" key="4">
    <source>
        <dbReference type="ARBA" id="ARBA00022989"/>
    </source>
</evidence>
<dbReference type="GO" id="GO:0005886">
    <property type="term" value="C:plasma membrane"/>
    <property type="evidence" value="ECO:0007669"/>
    <property type="project" value="UniProtKB-SubCell"/>
</dbReference>
<organism evidence="8 9">
    <name type="scientific">Caballeronia hypogeia</name>
    <dbReference type="NCBI Taxonomy" id="1777140"/>
    <lineage>
        <taxon>Bacteria</taxon>
        <taxon>Pseudomonadati</taxon>
        <taxon>Pseudomonadota</taxon>
        <taxon>Betaproteobacteria</taxon>
        <taxon>Burkholderiales</taxon>
        <taxon>Burkholderiaceae</taxon>
        <taxon>Caballeronia</taxon>
    </lineage>
</organism>
<comment type="caution">
    <text evidence="8">The sequence shown here is derived from an EMBL/GenBank/DDBJ whole genome shotgun (WGS) entry which is preliminary data.</text>
</comment>
<keyword evidence="9" id="KW-1185">Reference proteome</keyword>
<feature type="transmembrane region" description="Helical" evidence="6">
    <location>
        <begin position="340"/>
        <end position="361"/>
    </location>
</feature>